<dbReference type="EnsemblPlants" id="OGLUM11G00430.1">
    <property type="protein sequence ID" value="OGLUM11G00430.1"/>
    <property type="gene ID" value="OGLUM11G00430"/>
</dbReference>
<proteinExistence type="predicted"/>
<dbReference type="PANTHER" id="PTHR36377">
    <property type="entry name" value="DNA MISMATCH REPAIR PROTEIN"/>
    <property type="match status" value="1"/>
</dbReference>
<feature type="transmembrane region" description="Helical" evidence="2">
    <location>
        <begin position="36"/>
        <end position="61"/>
    </location>
</feature>
<name>A0A0E0BEH0_9ORYZ</name>
<protein>
    <submittedName>
        <fullName evidence="3">Uncharacterized protein</fullName>
    </submittedName>
</protein>
<dbReference type="PANTHER" id="PTHR36377:SF1">
    <property type="entry name" value="DNA MISMATCH REPAIR PROTEIN"/>
    <property type="match status" value="1"/>
</dbReference>
<reference evidence="3" key="2">
    <citation type="submission" date="2018-05" db="EMBL/GenBank/DDBJ databases">
        <title>OgluRS3 (Oryza glumaepatula Reference Sequence Version 3).</title>
        <authorList>
            <person name="Zhang J."/>
            <person name="Kudrna D."/>
            <person name="Lee S."/>
            <person name="Talag J."/>
            <person name="Welchert J."/>
            <person name="Wing R.A."/>
        </authorList>
    </citation>
    <scope>NUCLEOTIDE SEQUENCE [LARGE SCALE GENOMIC DNA]</scope>
</reference>
<accession>A0A0E0BEH0</accession>
<evidence type="ECO:0000256" key="1">
    <source>
        <dbReference type="SAM" id="MobiDB-lite"/>
    </source>
</evidence>
<sequence length="111" mass="12716">MECGLARAEWGARVKKYLCIRLHQGHTGKDMRFLGWYLKIAVGGAAIGASMELFMIHTGFYEKSRMRAYWRAYAARPEAAERRRTAGRGRWMRARPDDQPSALPRSEAVAR</sequence>
<evidence type="ECO:0000313" key="3">
    <source>
        <dbReference type="EnsemblPlants" id="OGLUM11G00430.1"/>
    </source>
</evidence>
<keyword evidence="2" id="KW-0472">Membrane</keyword>
<evidence type="ECO:0000256" key="2">
    <source>
        <dbReference type="SAM" id="Phobius"/>
    </source>
</evidence>
<keyword evidence="2" id="KW-1133">Transmembrane helix</keyword>
<reference evidence="3" key="1">
    <citation type="submission" date="2015-04" db="UniProtKB">
        <authorList>
            <consortium name="EnsemblPlants"/>
        </authorList>
    </citation>
    <scope>IDENTIFICATION</scope>
</reference>
<feature type="region of interest" description="Disordered" evidence="1">
    <location>
        <begin position="79"/>
        <end position="111"/>
    </location>
</feature>
<dbReference type="Gramene" id="OGLUM11G00430.1">
    <property type="protein sequence ID" value="OGLUM11G00430.1"/>
    <property type="gene ID" value="OGLUM11G00430"/>
</dbReference>
<keyword evidence="2" id="KW-0812">Transmembrane</keyword>
<dbReference type="HOGENOM" id="CLU_2162329_0_0_1"/>
<dbReference type="Proteomes" id="UP000026961">
    <property type="component" value="Chromosome 11"/>
</dbReference>
<dbReference type="AlphaFoldDB" id="A0A0E0BEH0"/>
<keyword evidence="4" id="KW-1185">Reference proteome</keyword>
<organism evidence="3">
    <name type="scientific">Oryza glumipatula</name>
    <dbReference type="NCBI Taxonomy" id="40148"/>
    <lineage>
        <taxon>Eukaryota</taxon>
        <taxon>Viridiplantae</taxon>
        <taxon>Streptophyta</taxon>
        <taxon>Embryophyta</taxon>
        <taxon>Tracheophyta</taxon>
        <taxon>Spermatophyta</taxon>
        <taxon>Magnoliopsida</taxon>
        <taxon>Liliopsida</taxon>
        <taxon>Poales</taxon>
        <taxon>Poaceae</taxon>
        <taxon>BOP clade</taxon>
        <taxon>Oryzoideae</taxon>
        <taxon>Oryzeae</taxon>
        <taxon>Oryzinae</taxon>
        <taxon>Oryza</taxon>
    </lineage>
</organism>
<evidence type="ECO:0000313" key="4">
    <source>
        <dbReference type="Proteomes" id="UP000026961"/>
    </source>
</evidence>